<dbReference type="AlphaFoldDB" id="A0A2P9HBQ7"/>
<sequence length="38" mass="4231">MVQQYSHIGSIIDMDSRGSLLRTAAYMTKEAFLATQPV</sequence>
<evidence type="ECO:0000313" key="1">
    <source>
        <dbReference type="EMBL" id="SPL61529.1"/>
    </source>
</evidence>
<accession>A0A2P9HBQ7</accession>
<dbReference type="EMBL" id="OOFM01000001">
    <property type="protein sequence ID" value="SPL61529.1"/>
    <property type="molecule type" value="Genomic_DNA"/>
</dbReference>
<protein>
    <submittedName>
        <fullName evidence="1">Uncharacterized protein</fullName>
    </submittedName>
</protein>
<proteinExistence type="predicted"/>
<organism evidence="1 2">
    <name type="scientific">Ochrobactrum soli</name>
    <dbReference type="NCBI Taxonomy" id="2448455"/>
    <lineage>
        <taxon>Bacteria</taxon>
        <taxon>Pseudomonadati</taxon>
        <taxon>Pseudomonadota</taxon>
        <taxon>Alphaproteobacteria</taxon>
        <taxon>Hyphomicrobiales</taxon>
        <taxon>Brucellaceae</taxon>
        <taxon>Brucella/Ochrobactrum group</taxon>
        <taxon>Ochrobactrum</taxon>
    </lineage>
</organism>
<reference evidence="2" key="1">
    <citation type="submission" date="2017-12" db="EMBL/GenBank/DDBJ databases">
        <authorList>
            <person name="Diaz M."/>
        </authorList>
    </citation>
    <scope>NUCLEOTIDE SEQUENCE [LARGE SCALE GENOMIC DNA]</scope>
    <source>
        <strain evidence="2">FI11154</strain>
    </source>
</reference>
<dbReference type="Proteomes" id="UP000246073">
    <property type="component" value="Unassembled WGS sequence"/>
</dbReference>
<gene>
    <name evidence="1" type="ORF">OHAE_4321</name>
</gene>
<name>A0A2P9HBQ7_9HYPH</name>
<evidence type="ECO:0000313" key="2">
    <source>
        <dbReference type="Proteomes" id="UP000246073"/>
    </source>
</evidence>